<dbReference type="InterPro" id="IPR012548">
    <property type="entry name" value="MATCAP"/>
</dbReference>
<protein>
    <recommendedName>
        <fullName evidence="7">Flavohemoglobin expression-modulating QEGLA motif protein</fullName>
    </recommendedName>
</protein>
<gene>
    <name evidence="5" type="ORF">AZF00_06370</name>
</gene>
<comment type="cofactor">
    <cofactor evidence="1">
        <name>Zn(2+)</name>
        <dbReference type="ChEBI" id="CHEBI:29105"/>
    </cofactor>
</comment>
<dbReference type="AlphaFoldDB" id="A0A127M3Y1"/>
<keyword evidence="3" id="KW-0378">Hydrolase</keyword>
<evidence type="ECO:0000313" key="6">
    <source>
        <dbReference type="Proteomes" id="UP000074119"/>
    </source>
</evidence>
<organism evidence="5 6">
    <name type="scientific">Zhongshania aliphaticivorans</name>
    <dbReference type="NCBI Taxonomy" id="1470434"/>
    <lineage>
        <taxon>Bacteria</taxon>
        <taxon>Pseudomonadati</taxon>
        <taxon>Pseudomonadota</taxon>
        <taxon>Gammaproteobacteria</taxon>
        <taxon>Cellvibrionales</taxon>
        <taxon>Spongiibacteraceae</taxon>
        <taxon>Zhongshania</taxon>
    </lineage>
</organism>
<reference evidence="5 6" key="1">
    <citation type="submission" date="2015-12" db="EMBL/GenBank/DDBJ databases">
        <authorList>
            <person name="Shamseldin A."/>
            <person name="Moawad H."/>
            <person name="Abd El-Rahim W.M."/>
            <person name="Sadowsky M.J."/>
        </authorList>
    </citation>
    <scope>NUCLEOTIDE SEQUENCE [LARGE SCALE GENOMIC DNA]</scope>
    <source>
        <strain evidence="5 6">SM2</strain>
    </source>
</reference>
<evidence type="ECO:0008006" key="7">
    <source>
        <dbReference type="Google" id="ProtNLM"/>
    </source>
</evidence>
<dbReference type="GO" id="GO:0006508">
    <property type="term" value="P:proteolysis"/>
    <property type="evidence" value="ECO:0007669"/>
    <property type="project" value="UniProtKB-KW"/>
</dbReference>
<keyword evidence="4" id="KW-0482">Metalloprotease</keyword>
<evidence type="ECO:0000256" key="2">
    <source>
        <dbReference type="ARBA" id="ARBA00022670"/>
    </source>
</evidence>
<dbReference type="EMBL" id="CP014544">
    <property type="protein sequence ID" value="AMO67949.1"/>
    <property type="molecule type" value="Genomic_DNA"/>
</dbReference>
<dbReference type="GO" id="GO:0008237">
    <property type="term" value="F:metallopeptidase activity"/>
    <property type="evidence" value="ECO:0007669"/>
    <property type="project" value="UniProtKB-KW"/>
</dbReference>
<proteinExistence type="predicted"/>
<accession>A0A127M3Y1</accession>
<dbReference type="NCBIfam" id="TIGR02421">
    <property type="entry name" value="QEGLA"/>
    <property type="match status" value="1"/>
</dbReference>
<dbReference type="SMART" id="SM01154">
    <property type="entry name" value="DUF1704"/>
    <property type="match status" value="1"/>
</dbReference>
<dbReference type="PANTHER" id="PTHR31817:SF0">
    <property type="entry name" value="CHROMOSOME UNDETERMINED SCAFFOLD_67, WHOLE GENOME SHOTGUN SEQUENCE"/>
    <property type="match status" value="1"/>
</dbReference>
<evidence type="ECO:0000256" key="1">
    <source>
        <dbReference type="ARBA" id="ARBA00001947"/>
    </source>
</evidence>
<evidence type="ECO:0000256" key="4">
    <source>
        <dbReference type="ARBA" id="ARBA00023049"/>
    </source>
</evidence>
<dbReference type="STRING" id="1470434.AZF00_06370"/>
<dbReference type="PANTHER" id="PTHR31817">
    <property type="match status" value="1"/>
</dbReference>
<dbReference type="RefSeq" id="WP_008247092.1">
    <property type="nucleotide sequence ID" value="NZ_CP014544.1"/>
</dbReference>
<keyword evidence="2" id="KW-0645">Protease</keyword>
<sequence>MSSQSLSTADRHYCESLKRLSESLIAIQKPILILDAIKWPQSIETQFFADKASKLPKVDRDYYLRNALNFDSESKISELKNLRSQVHKELGKADPLGKILGETIEQYLIVIDMVENRGTPRFMTASRELYGSARDHLRGDKLSLIEMGQRLCHIFSLPAAKHLAAAYPKNLNAEEAVRQLAQRLTPYFSDSIFSVKETDGIVSDASAGGDCIKVNTHSSFSSLDIQVLEVHEGWVHVGTTLNGRNQPWATWLSVGSPRITALQEGLAVLIETLTFSSFPARARRISDRVVAIDMAENGADFLEVYRHFVSQGLSHHDSYKIAQRVFRGGMVEGGSCFTKDLSYVKGFVETVNFIRSAILSDKPEMLPMLFVGKVALDDVPVLHHYQQAGFIEAPRYLPPMFRDLNGLYVWFGFSSGMSLLDLARIQEHFKALFEQTIDVHAHLK</sequence>
<name>A0A127M3Y1_9GAMM</name>
<dbReference type="InterPro" id="IPR012656">
    <property type="entry name" value="CHP02421_QEGLA"/>
</dbReference>
<dbReference type="KEGG" id="zal:AZF00_06370"/>
<dbReference type="Proteomes" id="UP000074119">
    <property type="component" value="Chromosome"/>
</dbReference>
<evidence type="ECO:0000256" key="3">
    <source>
        <dbReference type="ARBA" id="ARBA00022801"/>
    </source>
</evidence>
<dbReference type="Pfam" id="PF08014">
    <property type="entry name" value="MATCAP"/>
    <property type="match status" value="1"/>
</dbReference>
<evidence type="ECO:0000313" key="5">
    <source>
        <dbReference type="EMBL" id="AMO67949.1"/>
    </source>
</evidence>
<dbReference type="GO" id="GO:0080164">
    <property type="term" value="P:regulation of nitric oxide metabolic process"/>
    <property type="evidence" value="ECO:0007669"/>
    <property type="project" value="TreeGrafter"/>
</dbReference>